<proteinExistence type="predicted"/>
<gene>
    <name evidence="2" type="primary">Vigan.UMG069000</name>
    <name evidence="2" type="ORF">VIGAN_UM069000</name>
</gene>
<sequence>GRDVRCHKGAVNVASPLKTKPKENKKRKEKKRGRGKSLGGSWEIKRGMGLHLGSEIIAAKFLREVKLKLQAKFGSASWGKEEEENFLSLKEIKLSGSDSRKSSRDVEEETLGAALDGDGSAAA</sequence>
<feature type="compositionally biased region" description="Basic and acidic residues" evidence="1">
    <location>
        <begin position="95"/>
        <end position="105"/>
    </location>
</feature>
<feature type="non-terminal residue" evidence="2">
    <location>
        <position position="1"/>
    </location>
</feature>
<evidence type="ECO:0000256" key="1">
    <source>
        <dbReference type="SAM" id="MobiDB-lite"/>
    </source>
</evidence>
<name>A0A0S3TDT9_PHAAN</name>
<feature type="compositionally biased region" description="Basic residues" evidence="1">
    <location>
        <begin position="23"/>
        <end position="35"/>
    </location>
</feature>
<feature type="region of interest" description="Disordered" evidence="1">
    <location>
        <begin position="95"/>
        <end position="123"/>
    </location>
</feature>
<organism evidence="2">
    <name type="scientific">Vigna angularis var. angularis</name>
    <dbReference type="NCBI Taxonomy" id="157739"/>
    <lineage>
        <taxon>Eukaryota</taxon>
        <taxon>Viridiplantae</taxon>
        <taxon>Streptophyta</taxon>
        <taxon>Embryophyta</taxon>
        <taxon>Tracheophyta</taxon>
        <taxon>Spermatophyta</taxon>
        <taxon>Magnoliopsida</taxon>
        <taxon>eudicotyledons</taxon>
        <taxon>Gunneridae</taxon>
        <taxon>Pentapetalae</taxon>
        <taxon>rosids</taxon>
        <taxon>fabids</taxon>
        <taxon>Fabales</taxon>
        <taxon>Fabaceae</taxon>
        <taxon>Papilionoideae</taxon>
        <taxon>50 kb inversion clade</taxon>
        <taxon>NPAAA clade</taxon>
        <taxon>indigoferoid/millettioid clade</taxon>
        <taxon>Phaseoleae</taxon>
        <taxon>Vigna</taxon>
    </lineage>
</organism>
<feature type="compositionally biased region" description="Low complexity" evidence="1">
    <location>
        <begin position="111"/>
        <end position="123"/>
    </location>
</feature>
<evidence type="ECO:0000313" key="2">
    <source>
        <dbReference type="EMBL" id="BAU03294.1"/>
    </source>
</evidence>
<accession>A0A0S3TDT9</accession>
<dbReference type="EMBL" id="AP015222">
    <property type="protein sequence ID" value="BAU03294.1"/>
    <property type="molecule type" value="Genomic_DNA"/>
</dbReference>
<feature type="region of interest" description="Disordered" evidence="1">
    <location>
        <begin position="1"/>
        <end position="40"/>
    </location>
</feature>
<reference evidence="2" key="1">
    <citation type="journal article" date="2015" name="Sci. Rep.">
        <title>The power of single molecule real-time sequencing technology in the de novo assembly of a eukaryotic genome.</title>
        <authorList>
            <person name="Sakai H."/>
            <person name="Naito K."/>
            <person name="Ogiso-Tanaka E."/>
            <person name="Takahashi Y."/>
            <person name="Iseki K."/>
            <person name="Muto C."/>
            <person name="Satou K."/>
            <person name="Teruya K."/>
            <person name="Shiroma A."/>
            <person name="Shimoji M."/>
            <person name="Hirano T."/>
            <person name="Itoh T."/>
            <person name="Kaga A."/>
            <person name="Tomooka N."/>
        </authorList>
    </citation>
    <scope>NUCLEOTIDE SEQUENCE</scope>
</reference>
<protein>
    <submittedName>
        <fullName evidence="2">Uncharacterized protein</fullName>
    </submittedName>
</protein>
<dbReference type="AlphaFoldDB" id="A0A0S3TDT9"/>